<keyword evidence="3" id="KW-1185">Reference proteome</keyword>
<feature type="region of interest" description="Disordered" evidence="1">
    <location>
        <begin position="1"/>
        <end position="20"/>
    </location>
</feature>
<proteinExistence type="predicted"/>
<evidence type="ECO:0000313" key="2">
    <source>
        <dbReference type="EMBL" id="MED6151505.1"/>
    </source>
</evidence>
<reference evidence="2 3" key="1">
    <citation type="journal article" date="2023" name="Plants (Basel)">
        <title>Bridging the Gap: Combining Genomics and Transcriptomics Approaches to Understand Stylosanthes scabra, an Orphan Legume from the Brazilian Caatinga.</title>
        <authorList>
            <person name="Ferreira-Neto J.R.C."/>
            <person name="da Silva M.D."/>
            <person name="Binneck E."/>
            <person name="de Melo N.F."/>
            <person name="da Silva R.H."/>
            <person name="de Melo A.L.T.M."/>
            <person name="Pandolfi V."/>
            <person name="Bustamante F.O."/>
            <person name="Brasileiro-Vidal A.C."/>
            <person name="Benko-Iseppon A.M."/>
        </authorList>
    </citation>
    <scope>NUCLEOTIDE SEQUENCE [LARGE SCALE GENOMIC DNA]</scope>
    <source>
        <tissue evidence="2">Leaves</tissue>
    </source>
</reference>
<gene>
    <name evidence="2" type="ORF">PIB30_083125</name>
</gene>
<protein>
    <submittedName>
        <fullName evidence="2">Uncharacterized protein</fullName>
    </submittedName>
</protein>
<accession>A0ABU6TTI3</accession>
<comment type="caution">
    <text evidence="2">The sequence shown here is derived from an EMBL/GenBank/DDBJ whole genome shotgun (WGS) entry which is preliminary data.</text>
</comment>
<dbReference type="Proteomes" id="UP001341840">
    <property type="component" value="Unassembled WGS sequence"/>
</dbReference>
<evidence type="ECO:0000256" key="1">
    <source>
        <dbReference type="SAM" id="MobiDB-lite"/>
    </source>
</evidence>
<dbReference type="EMBL" id="JASCZI010091924">
    <property type="protein sequence ID" value="MED6151505.1"/>
    <property type="molecule type" value="Genomic_DNA"/>
</dbReference>
<sequence length="88" mass="9797">MKNNILRKRPDLPKLNSSLNPIFPTQEVIDIFSSSDDENEPIPIQVLIPKAEVDPVSSPRAKSMSQEHPTHSEPNDAPSFDLGTNYVT</sequence>
<name>A0ABU6TTI3_9FABA</name>
<organism evidence="2 3">
    <name type="scientific">Stylosanthes scabra</name>
    <dbReference type="NCBI Taxonomy" id="79078"/>
    <lineage>
        <taxon>Eukaryota</taxon>
        <taxon>Viridiplantae</taxon>
        <taxon>Streptophyta</taxon>
        <taxon>Embryophyta</taxon>
        <taxon>Tracheophyta</taxon>
        <taxon>Spermatophyta</taxon>
        <taxon>Magnoliopsida</taxon>
        <taxon>eudicotyledons</taxon>
        <taxon>Gunneridae</taxon>
        <taxon>Pentapetalae</taxon>
        <taxon>rosids</taxon>
        <taxon>fabids</taxon>
        <taxon>Fabales</taxon>
        <taxon>Fabaceae</taxon>
        <taxon>Papilionoideae</taxon>
        <taxon>50 kb inversion clade</taxon>
        <taxon>dalbergioids sensu lato</taxon>
        <taxon>Dalbergieae</taxon>
        <taxon>Pterocarpus clade</taxon>
        <taxon>Stylosanthes</taxon>
    </lineage>
</organism>
<evidence type="ECO:0000313" key="3">
    <source>
        <dbReference type="Proteomes" id="UP001341840"/>
    </source>
</evidence>
<feature type="region of interest" description="Disordered" evidence="1">
    <location>
        <begin position="49"/>
        <end position="88"/>
    </location>
</feature>